<reference evidence="1 2" key="1">
    <citation type="journal article" date="2010" name="Nature">
        <title>The Ectocarpus genome and the independent evolution of multicellularity in brown algae.</title>
        <authorList>
            <person name="Cock J.M."/>
            <person name="Sterck L."/>
            <person name="Rouze P."/>
            <person name="Scornet D."/>
            <person name="Allen A.E."/>
            <person name="Amoutzias G."/>
            <person name="Anthouard V."/>
            <person name="Artiguenave F."/>
            <person name="Aury J.M."/>
            <person name="Badger J.H."/>
            <person name="Beszteri B."/>
            <person name="Billiau K."/>
            <person name="Bonnet E."/>
            <person name="Bothwell J.H."/>
            <person name="Bowler C."/>
            <person name="Boyen C."/>
            <person name="Brownlee C."/>
            <person name="Carrano C.J."/>
            <person name="Charrier B."/>
            <person name="Cho G.Y."/>
            <person name="Coelho S.M."/>
            <person name="Collen J."/>
            <person name="Corre E."/>
            <person name="Da Silva C."/>
            <person name="Delage L."/>
            <person name="Delaroque N."/>
            <person name="Dittami S.M."/>
            <person name="Doulbeau S."/>
            <person name="Elias M."/>
            <person name="Farnham G."/>
            <person name="Gachon C.M."/>
            <person name="Gschloessl B."/>
            <person name="Heesch S."/>
            <person name="Jabbari K."/>
            <person name="Jubin C."/>
            <person name="Kawai H."/>
            <person name="Kimura K."/>
            <person name="Kloareg B."/>
            <person name="Kupper F.C."/>
            <person name="Lang D."/>
            <person name="Le Bail A."/>
            <person name="Leblanc C."/>
            <person name="Lerouge P."/>
            <person name="Lohr M."/>
            <person name="Lopez P.J."/>
            <person name="Martens C."/>
            <person name="Maumus F."/>
            <person name="Michel G."/>
            <person name="Miranda-Saavedra D."/>
            <person name="Morales J."/>
            <person name="Moreau H."/>
            <person name="Motomura T."/>
            <person name="Nagasato C."/>
            <person name="Napoli C.A."/>
            <person name="Nelson D.R."/>
            <person name="Nyvall-Collen P."/>
            <person name="Peters A.F."/>
            <person name="Pommier C."/>
            <person name="Potin P."/>
            <person name="Poulain J."/>
            <person name="Quesneville H."/>
            <person name="Read B."/>
            <person name="Rensing S.A."/>
            <person name="Ritter A."/>
            <person name="Rousvoal S."/>
            <person name="Samanta M."/>
            <person name="Samson G."/>
            <person name="Schroeder D.C."/>
            <person name="Segurens B."/>
            <person name="Strittmatter M."/>
            <person name="Tonon T."/>
            <person name="Tregear J.W."/>
            <person name="Valentin K."/>
            <person name="von Dassow P."/>
            <person name="Yamagishi T."/>
            <person name="Van de Peer Y."/>
            <person name="Wincker P."/>
        </authorList>
    </citation>
    <scope>NUCLEOTIDE SEQUENCE [LARGE SCALE GENOMIC DNA]</scope>
    <source>
        <strain evidence="2">Ec32 / CCAP1310/4</strain>
    </source>
</reference>
<name>D7G177_ECTSI</name>
<accession>D7G177</accession>
<dbReference type="Proteomes" id="UP000002630">
    <property type="component" value="Unassembled WGS sequence"/>
</dbReference>
<dbReference type="InParanoid" id="D7G177"/>
<dbReference type="EMBL" id="FN649760">
    <property type="protein sequence ID" value="CBJ33187.1"/>
    <property type="molecule type" value="Genomic_DNA"/>
</dbReference>
<proteinExistence type="predicted"/>
<keyword evidence="2" id="KW-1185">Reference proteome</keyword>
<protein>
    <submittedName>
        <fullName evidence="1">Uncharacterized protein</fullName>
    </submittedName>
</protein>
<sequence length="65" mass="7677">MLDIDHGRLGTRPIVARKAFQEEDLQTLLDPMEDELQRVGASQYYQRTWNSETRWADPRHTMSKS</sequence>
<organism evidence="1 2">
    <name type="scientific">Ectocarpus siliculosus</name>
    <name type="common">Brown alga</name>
    <name type="synonym">Conferva siliculosa</name>
    <dbReference type="NCBI Taxonomy" id="2880"/>
    <lineage>
        <taxon>Eukaryota</taxon>
        <taxon>Sar</taxon>
        <taxon>Stramenopiles</taxon>
        <taxon>Ochrophyta</taxon>
        <taxon>PX clade</taxon>
        <taxon>Phaeophyceae</taxon>
        <taxon>Ectocarpales</taxon>
        <taxon>Ectocarpaceae</taxon>
        <taxon>Ectocarpus</taxon>
    </lineage>
</organism>
<evidence type="ECO:0000313" key="2">
    <source>
        <dbReference type="Proteomes" id="UP000002630"/>
    </source>
</evidence>
<dbReference type="AlphaFoldDB" id="D7G177"/>
<gene>
    <name evidence="1" type="ORF">Esi_0439_0005</name>
</gene>
<evidence type="ECO:0000313" key="1">
    <source>
        <dbReference type="EMBL" id="CBJ33187.1"/>
    </source>
</evidence>